<evidence type="ECO:0000256" key="2">
    <source>
        <dbReference type="ARBA" id="ARBA00022771"/>
    </source>
</evidence>
<dbReference type="GO" id="GO:0008270">
    <property type="term" value="F:zinc ion binding"/>
    <property type="evidence" value="ECO:0007669"/>
    <property type="project" value="UniProtKB-KW"/>
</dbReference>
<dbReference type="Pfam" id="PF01753">
    <property type="entry name" value="zf-MYND"/>
    <property type="match status" value="1"/>
</dbReference>
<dbReference type="Gene3D" id="6.10.140.2220">
    <property type="match status" value="1"/>
</dbReference>
<reference evidence="5 6" key="1">
    <citation type="submission" date="2020-04" db="EMBL/GenBank/DDBJ databases">
        <authorList>
            <person name="Alioto T."/>
            <person name="Alioto T."/>
            <person name="Gomez Garrido J."/>
        </authorList>
    </citation>
    <scope>NUCLEOTIDE SEQUENCE [LARGE SCALE GENOMIC DNA]</scope>
</reference>
<dbReference type="AlphaFoldDB" id="A0A8S1E235"/>
<evidence type="ECO:0000313" key="6">
    <source>
        <dbReference type="Proteomes" id="UP000494165"/>
    </source>
</evidence>
<protein>
    <recommendedName>
        <fullName evidence="4">MYND-type domain-containing protein</fullName>
    </recommendedName>
</protein>
<evidence type="ECO:0000259" key="4">
    <source>
        <dbReference type="Pfam" id="PF01753"/>
    </source>
</evidence>
<accession>A0A8S1E235</accession>
<organism evidence="5 6">
    <name type="scientific">Cloeon dipterum</name>
    <dbReference type="NCBI Taxonomy" id="197152"/>
    <lineage>
        <taxon>Eukaryota</taxon>
        <taxon>Metazoa</taxon>
        <taxon>Ecdysozoa</taxon>
        <taxon>Arthropoda</taxon>
        <taxon>Hexapoda</taxon>
        <taxon>Insecta</taxon>
        <taxon>Pterygota</taxon>
        <taxon>Palaeoptera</taxon>
        <taxon>Ephemeroptera</taxon>
        <taxon>Pisciforma</taxon>
        <taxon>Baetidae</taxon>
        <taxon>Cloeon</taxon>
    </lineage>
</organism>
<keyword evidence="2" id="KW-0863">Zinc-finger</keyword>
<dbReference type="Proteomes" id="UP000494165">
    <property type="component" value="Unassembled WGS sequence"/>
</dbReference>
<name>A0A8S1E235_9INSE</name>
<evidence type="ECO:0000313" key="5">
    <source>
        <dbReference type="EMBL" id="CAB3388187.1"/>
    </source>
</evidence>
<gene>
    <name evidence="5" type="ORF">CLODIP_2_CD08572</name>
</gene>
<evidence type="ECO:0000256" key="3">
    <source>
        <dbReference type="ARBA" id="ARBA00022833"/>
    </source>
</evidence>
<comment type="caution">
    <text evidence="5">The sequence shown here is derived from an EMBL/GenBank/DDBJ whole genome shotgun (WGS) entry which is preliminary data.</text>
</comment>
<sequence>MELEECLPCEGKYPSNLSNCWSQQKLLRFVTMICQMATDMVVEFPLMENCQPVVNKSDFSSLTDSKFWTFSSSDGGKKKPVKAKKSFKPPKEVIEALREFQKLQEAQKPQKEIEEHTCNTCKKSVNKNFLTCGECLKTGFPNVNYYCSKSCQTAAWETFHEEEHLISELEKSFNNSFLAVATSWDIFSLCVLLY</sequence>
<evidence type="ECO:0000256" key="1">
    <source>
        <dbReference type="ARBA" id="ARBA00022723"/>
    </source>
</evidence>
<keyword evidence="6" id="KW-1185">Reference proteome</keyword>
<proteinExistence type="predicted"/>
<dbReference type="InterPro" id="IPR002893">
    <property type="entry name" value="Znf_MYND"/>
</dbReference>
<feature type="domain" description="MYND-type" evidence="4">
    <location>
        <begin position="118"/>
        <end position="163"/>
    </location>
</feature>
<keyword evidence="1" id="KW-0479">Metal-binding</keyword>
<keyword evidence="3" id="KW-0862">Zinc</keyword>
<dbReference type="SUPFAM" id="SSF144232">
    <property type="entry name" value="HIT/MYND zinc finger-like"/>
    <property type="match status" value="1"/>
</dbReference>
<dbReference type="EMBL" id="CADEPI010000712">
    <property type="protein sequence ID" value="CAB3388187.1"/>
    <property type="molecule type" value="Genomic_DNA"/>
</dbReference>